<gene>
    <name evidence="1" type="ORF">FBU59_004993</name>
</gene>
<name>A0ACC1J455_9FUNG</name>
<feature type="non-terminal residue" evidence="1">
    <location>
        <position position="534"/>
    </location>
</feature>
<evidence type="ECO:0000313" key="1">
    <source>
        <dbReference type="EMBL" id="KAJ1936631.1"/>
    </source>
</evidence>
<protein>
    <submittedName>
        <fullName evidence="1">Uncharacterized protein</fullName>
    </submittedName>
</protein>
<proteinExistence type="predicted"/>
<organism evidence="1 2">
    <name type="scientific">Linderina macrospora</name>
    <dbReference type="NCBI Taxonomy" id="4868"/>
    <lineage>
        <taxon>Eukaryota</taxon>
        <taxon>Fungi</taxon>
        <taxon>Fungi incertae sedis</taxon>
        <taxon>Zoopagomycota</taxon>
        <taxon>Kickxellomycotina</taxon>
        <taxon>Kickxellomycetes</taxon>
        <taxon>Kickxellales</taxon>
        <taxon>Kickxellaceae</taxon>
        <taxon>Linderina</taxon>
    </lineage>
</organism>
<accession>A0ACC1J455</accession>
<dbReference type="EMBL" id="JANBPW010003809">
    <property type="protein sequence ID" value="KAJ1936631.1"/>
    <property type="molecule type" value="Genomic_DNA"/>
</dbReference>
<sequence length="534" mass="61340">MAFRRHNDSQRLPLHHADSFDSHKLEYTHRPAAAQSRWRLPVPHIPKPVAIGVLLAVGTFSYLLSLQGGDLLYINEHLGIIGAELVVSVVCMTVITIMLYASRMRRGMRRVAFLAALGTMVALYFYDNGERFEKHGFYNLLVFLVIYVPLNLAIALFYVLWCKIENFLTYFAISFVIAGISGVLSLVYYRHEFDQGALGRFQYIPGECQWAGANIPYIDLLPAGTQNFWVGSSKCTREKVRIKAHIDKTGILHVNCGQEDQIYVDVLPDTRLWPMKDKDLWNAYNRNVLNATRRMPYTSAPFKVPYGVQSVVVRCGSSSHVVTQPSPPARDLPLYVPPEDSDTRRDRSTNDEDWFDVSRIAHTRRQRPNVVFLMLDAVSRRMVFRRLPRTAQVLRTLDQPGASRLLELYRYHSVGFSTDNNTKAMFTGEIYPSKDKQLPIWAYYRDRGYVTARIDTGCEDWAQEYLSNKFDPQTFAASNRSLDYELTSPFCLPEVYPETGNAFGNFKGPHSMKARCLYGKYLHEYALEYIRQLR</sequence>
<keyword evidence="2" id="KW-1185">Reference proteome</keyword>
<comment type="caution">
    <text evidence="1">The sequence shown here is derived from an EMBL/GenBank/DDBJ whole genome shotgun (WGS) entry which is preliminary data.</text>
</comment>
<evidence type="ECO:0000313" key="2">
    <source>
        <dbReference type="Proteomes" id="UP001150603"/>
    </source>
</evidence>
<dbReference type="Proteomes" id="UP001150603">
    <property type="component" value="Unassembled WGS sequence"/>
</dbReference>
<reference evidence="1" key="1">
    <citation type="submission" date="2022-07" db="EMBL/GenBank/DDBJ databases">
        <title>Phylogenomic reconstructions and comparative analyses of Kickxellomycotina fungi.</title>
        <authorList>
            <person name="Reynolds N.K."/>
            <person name="Stajich J.E."/>
            <person name="Barry K."/>
            <person name="Grigoriev I.V."/>
            <person name="Crous P."/>
            <person name="Smith M.E."/>
        </authorList>
    </citation>
    <scope>NUCLEOTIDE SEQUENCE</scope>
    <source>
        <strain evidence="1">NRRL 5244</strain>
    </source>
</reference>